<dbReference type="NCBIfam" id="TIGR00093">
    <property type="entry name" value="pseudouridine synthase"/>
    <property type="match status" value="1"/>
</dbReference>
<reference evidence="5 6" key="1">
    <citation type="submission" date="2016-01" db="EMBL/GenBank/DDBJ databases">
        <authorList>
            <person name="Oliw E.H."/>
        </authorList>
    </citation>
    <scope>NUCLEOTIDE SEQUENCE [LARGE SCALE GENOMIC DNA]</scope>
    <source>
        <strain evidence="5 6">KA00635</strain>
    </source>
</reference>
<dbReference type="STRING" id="87541.AWM71_03655"/>
<dbReference type="InterPro" id="IPR042092">
    <property type="entry name" value="PsdUridine_s_RsuA/RluB/E/F_cat"/>
</dbReference>
<evidence type="ECO:0000256" key="2">
    <source>
        <dbReference type="ARBA" id="ARBA00023235"/>
    </source>
</evidence>
<dbReference type="SUPFAM" id="SSF55120">
    <property type="entry name" value="Pseudouridine synthase"/>
    <property type="match status" value="1"/>
</dbReference>
<dbReference type="PROSITE" id="PS50889">
    <property type="entry name" value="S4"/>
    <property type="match status" value="1"/>
</dbReference>
<dbReference type="Gene3D" id="3.10.290.10">
    <property type="entry name" value="RNA-binding S4 domain"/>
    <property type="match status" value="1"/>
</dbReference>
<evidence type="ECO:0000256" key="3">
    <source>
        <dbReference type="PROSITE-ProRule" id="PRU00182"/>
    </source>
</evidence>
<dbReference type="PATRIC" id="fig|87541.4.peg.225"/>
<evidence type="ECO:0000313" key="6">
    <source>
        <dbReference type="Proteomes" id="UP000070422"/>
    </source>
</evidence>
<dbReference type="Gene3D" id="3.30.70.580">
    <property type="entry name" value="Pseudouridine synthase I, catalytic domain, N-terminal subdomain"/>
    <property type="match status" value="1"/>
</dbReference>
<feature type="domain" description="RNA-binding S4" evidence="4">
    <location>
        <begin position="1"/>
        <end position="60"/>
    </location>
</feature>
<evidence type="ECO:0000259" key="4">
    <source>
        <dbReference type="SMART" id="SM00363"/>
    </source>
</evidence>
<dbReference type="GO" id="GO:0005829">
    <property type="term" value="C:cytosol"/>
    <property type="evidence" value="ECO:0007669"/>
    <property type="project" value="UniProtKB-ARBA"/>
</dbReference>
<dbReference type="EMBL" id="LSCQ01000016">
    <property type="protein sequence ID" value="KXB37941.1"/>
    <property type="molecule type" value="Genomic_DNA"/>
</dbReference>
<sequence>MRLQTLIQQTQGLSATKARKWIHQGKVQVDGQVVLDGNRAVDPSLQTISVANERVGESLGYRYVMYHKKKGQVSAKSDRQWPTPFDELPDDYQGLTIVGRLDRDVTGLLLLTDNGQWHYLMESDRFHIPKTYLVTVNGRIDDEMVRKFQKGVVWSDGFQCRPAKLEILETCETKSIGRLTITEGKRHQVKKIFLACGVKVIALERIALGPFTLDPFLEEGTYRPFTAEECQVVLDILKNYQR</sequence>
<dbReference type="InterPro" id="IPR020103">
    <property type="entry name" value="PsdUridine_synth_cat_dom_sf"/>
</dbReference>
<proteinExistence type="inferred from homology"/>
<keyword evidence="2" id="KW-0413">Isomerase</keyword>
<comment type="similarity">
    <text evidence="1">Belongs to the pseudouridine synthase RsuA family.</text>
</comment>
<protein>
    <submittedName>
        <fullName evidence="5">Putative 16S pseudouridylate synthase</fullName>
    </submittedName>
</protein>
<dbReference type="PANTHER" id="PTHR47683">
    <property type="entry name" value="PSEUDOURIDINE SYNTHASE FAMILY PROTEIN-RELATED"/>
    <property type="match status" value="1"/>
</dbReference>
<dbReference type="GO" id="GO:0003723">
    <property type="term" value="F:RNA binding"/>
    <property type="evidence" value="ECO:0007669"/>
    <property type="project" value="UniProtKB-KW"/>
</dbReference>
<dbReference type="RefSeq" id="WP_060936394.1">
    <property type="nucleotide sequence ID" value="NZ_CP118095.1"/>
</dbReference>
<dbReference type="PANTHER" id="PTHR47683:SF4">
    <property type="entry name" value="PSEUDOURIDINE SYNTHASE"/>
    <property type="match status" value="1"/>
</dbReference>
<dbReference type="AlphaFoldDB" id="A0A133Y434"/>
<dbReference type="SUPFAM" id="SSF55174">
    <property type="entry name" value="Alpha-L RNA-binding motif"/>
    <property type="match status" value="1"/>
</dbReference>
<dbReference type="GO" id="GO:0000455">
    <property type="term" value="P:enzyme-directed rRNA pseudouridine synthesis"/>
    <property type="evidence" value="ECO:0007669"/>
    <property type="project" value="UniProtKB-ARBA"/>
</dbReference>
<dbReference type="Pfam" id="PF01479">
    <property type="entry name" value="S4"/>
    <property type="match status" value="1"/>
</dbReference>
<keyword evidence="3" id="KW-0694">RNA-binding</keyword>
<dbReference type="CDD" id="cd00165">
    <property type="entry name" value="S4"/>
    <property type="match status" value="1"/>
</dbReference>
<dbReference type="Gene3D" id="3.30.70.1560">
    <property type="entry name" value="Alpha-L RNA-binding motif"/>
    <property type="match status" value="1"/>
</dbReference>
<dbReference type="InterPro" id="IPR036986">
    <property type="entry name" value="S4_RNA-bd_sf"/>
</dbReference>
<dbReference type="InterPro" id="IPR006145">
    <property type="entry name" value="PsdUridine_synth_RsuA/RluA"/>
</dbReference>
<evidence type="ECO:0000313" key="5">
    <source>
        <dbReference type="EMBL" id="KXB37941.1"/>
    </source>
</evidence>
<accession>A0A133Y434</accession>
<evidence type="ECO:0000256" key="1">
    <source>
        <dbReference type="ARBA" id="ARBA00008348"/>
    </source>
</evidence>
<dbReference type="InterPro" id="IPR000748">
    <property type="entry name" value="PsdUridine_synth_RsuA/RluB/E/F"/>
</dbReference>
<dbReference type="InterPro" id="IPR020094">
    <property type="entry name" value="TruA/RsuA/RluB/E/F_N"/>
</dbReference>
<dbReference type="InterPro" id="IPR050343">
    <property type="entry name" value="RsuA_PseudoU_synthase"/>
</dbReference>
<dbReference type="InterPro" id="IPR002942">
    <property type="entry name" value="S4_RNA-bd"/>
</dbReference>
<dbReference type="FunFam" id="3.30.70.1560:FF:000001">
    <property type="entry name" value="Pseudouridine synthase"/>
    <property type="match status" value="1"/>
</dbReference>
<organism evidence="5 6">
    <name type="scientific">Aerococcus christensenii</name>
    <dbReference type="NCBI Taxonomy" id="87541"/>
    <lineage>
        <taxon>Bacteria</taxon>
        <taxon>Bacillati</taxon>
        <taxon>Bacillota</taxon>
        <taxon>Bacilli</taxon>
        <taxon>Lactobacillales</taxon>
        <taxon>Aerococcaceae</taxon>
        <taxon>Aerococcus</taxon>
    </lineage>
</organism>
<gene>
    <name evidence="5" type="ORF">HMPREF3187_00226</name>
</gene>
<dbReference type="Pfam" id="PF00849">
    <property type="entry name" value="PseudoU_synth_2"/>
    <property type="match status" value="1"/>
</dbReference>
<name>A0A133Y434_9LACT</name>
<comment type="caution">
    <text evidence="5">The sequence shown here is derived from an EMBL/GenBank/DDBJ whole genome shotgun (WGS) entry which is preliminary data.</text>
</comment>
<dbReference type="GO" id="GO:0120159">
    <property type="term" value="F:rRNA pseudouridine synthase activity"/>
    <property type="evidence" value="ECO:0007669"/>
    <property type="project" value="UniProtKB-ARBA"/>
</dbReference>
<dbReference type="SMART" id="SM00363">
    <property type="entry name" value="S4"/>
    <property type="match status" value="1"/>
</dbReference>
<dbReference type="OrthoDB" id="9807213at2"/>
<dbReference type="Proteomes" id="UP000070422">
    <property type="component" value="Unassembled WGS sequence"/>
</dbReference>